<sequence>MGSVFVDPVCPDTLAFRGSALAAWDDLAKSKSNTELLKKAHEMWCGDKCPEDVSCGFLHYNRETPVPGKPQAPMPRFNQRTASVFRATGGTHYAPNVIKHNQINLWPVLYEVLRRVDATTRVGGLIHCDYTNWSGLNDSTMDSQVARAFRDTIQYMAIYNGKIHSIHDVAVQYVAMGTCVDELCIPPLDLINERYRQYGLSGRDIIDQMVKEGWKQDATHALLTEVRQFIYQYVEKVDYHFGNTIHETLNTTAPVWDGALWHTNSGNIYGMNLVIQHAVDVGPCTYGWIYDSAICDTIAMSLGKSATTIFQLDLFPPVKAEDQSARARKQAEYYSLLIDLSSDLVTSGAPEPLIHFGLCATLFVLLVDRYHERAKQGRIPLEPRVAEEIGLMAGPCPMDAALEGIYRLHFLAQYGAEGRAPPEGPQGQLAKELLLACHKRAELRKLAYKAVSQAEAFSLPDGDQGECGTCACANHWVSKVHAAAQSATNPAEMRRLLVSGEVLGDDMALSDTQLGLVGHLDNIWALCVACRFGCGVGCEWKAFASYTWQRFFAASHQCGHA</sequence>
<evidence type="ECO:0000313" key="2">
    <source>
        <dbReference type="Proteomes" id="UP000248817"/>
    </source>
</evidence>
<keyword evidence="2" id="KW-1185">Reference proteome</keyword>
<evidence type="ECO:0000313" key="1">
    <source>
        <dbReference type="EMBL" id="PYI35376.1"/>
    </source>
</evidence>
<reference evidence="1 2" key="1">
    <citation type="submission" date="2018-02" db="EMBL/GenBank/DDBJ databases">
        <title>The genomes of Aspergillus section Nigri reveals drivers in fungal speciation.</title>
        <authorList>
            <consortium name="DOE Joint Genome Institute"/>
            <person name="Vesth T.C."/>
            <person name="Nybo J."/>
            <person name="Theobald S."/>
            <person name="Brandl J."/>
            <person name="Frisvad J.C."/>
            <person name="Nielsen K.F."/>
            <person name="Lyhne E.K."/>
            <person name="Kogle M.E."/>
            <person name="Kuo A."/>
            <person name="Riley R."/>
            <person name="Clum A."/>
            <person name="Nolan M."/>
            <person name="Lipzen A."/>
            <person name="Salamov A."/>
            <person name="Henrissat B."/>
            <person name="Wiebenga A."/>
            <person name="De vries R.P."/>
            <person name="Grigoriev I.V."/>
            <person name="Mortensen U.H."/>
            <person name="Andersen M.R."/>
            <person name="Baker S.E."/>
        </authorList>
    </citation>
    <scope>NUCLEOTIDE SEQUENCE [LARGE SCALE GENOMIC DNA]</scope>
    <source>
        <strain evidence="1 2">CBS 114.80</strain>
    </source>
</reference>
<name>A0A2V5JGA9_9EURO</name>
<proteinExistence type="predicted"/>
<dbReference type="AlphaFoldDB" id="A0A2V5JGA9"/>
<protein>
    <submittedName>
        <fullName evidence="1">Uncharacterized protein</fullName>
    </submittedName>
</protein>
<accession>A0A2V5JGA9</accession>
<dbReference type="Proteomes" id="UP000248817">
    <property type="component" value="Unassembled WGS sequence"/>
</dbReference>
<dbReference type="EMBL" id="KZ825470">
    <property type="protein sequence ID" value="PYI35376.1"/>
    <property type="molecule type" value="Genomic_DNA"/>
</dbReference>
<organism evidence="1 2">
    <name type="scientific">Aspergillus indologenus CBS 114.80</name>
    <dbReference type="NCBI Taxonomy" id="1450541"/>
    <lineage>
        <taxon>Eukaryota</taxon>
        <taxon>Fungi</taxon>
        <taxon>Dikarya</taxon>
        <taxon>Ascomycota</taxon>
        <taxon>Pezizomycotina</taxon>
        <taxon>Eurotiomycetes</taxon>
        <taxon>Eurotiomycetidae</taxon>
        <taxon>Eurotiales</taxon>
        <taxon>Aspergillaceae</taxon>
        <taxon>Aspergillus</taxon>
        <taxon>Aspergillus subgen. Circumdati</taxon>
    </lineage>
</organism>
<gene>
    <name evidence="1" type="ORF">BP00DRAFT_412310</name>
</gene>